<organism evidence="1 2">
    <name type="scientific">Rhizoctonia solani</name>
    <dbReference type="NCBI Taxonomy" id="456999"/>
    <lineage>
        <taxon>Eukaryota</taxon>
        <taxon>Fungi</taxon>
        <taxon>Dikarya</taxon>
        <taxon>Basidiomycota</taxon>
        <taxon>Agaricomycotina</taxon>
        <taxon>Agaricomycetes</taxon>
        <taxon>Cantharellales</taxon>
        <taxon>Ceratobasidiaceae</taxon>
        <taxon>Rhizoctonia</taxon>
    </lineage>
</organism>
<reference evidence="1" key="1">
    <citation type="submission" date="2021-01" db="EMBL/GenBank/DDBJ databases">
        <authorList>
            <person name="Kaushik A."/>
        </authorList>
    </citation>
    <scope>NUCLEOTIDE SEQUENCE</scope>
    <source>
        <strain evidence="1">AG2-2IIIB</strain>
    </source>
</reference>
<accession>A0A8H2XLL5</accession>
<dbReference type="EMBL" id="CAJMWT010002021">
    <property type="protein sequence ID" value="CAE6429709.1"/>
    <property type="molecule type" value="Genomic_DNA"/>
</dbReference>
<dbReference type="Proteomes" id="UP000663843">
    <property type="component" value="Unassembled WGS sequence"/>
</dbReference>
<evidence type="ECO:0000313" key="2">
    <source>
        <dbReference type="Proteomes" id="UP000663843"/>
    </source>
</evidence>
<sequence>MSTVFRQLPIVHMLSDQTPAIMHDLKSREGVLAYLEGTRFAAADVQLLSGGLSAFTYRVILKVPLDTGEKTVVIKHFEGYLAGREPTKWGAERADHEYKALSAIAASGLFDSNSVVQLPWPLEYDQETHTIFMTDLGSPIPVNQLLEKGFPDVQPSEPFGPNEMDKLARRIGEAVGDFVGRFHNWSALPEQSTLRSYFALNPAVVQRPVEIHYFCLQVSADRFQMHEPWMDELISKGQQEALVDGGALVMGDCSLHNILVSPPSEHRDMRIYLTDLETTRASYPELDIGGLTASVVSFSRICCPSVEEPFLSTLHQAYTRYCCLDPRRIGVATGVDLMGFSTYLLWDRYKSETKLRDVAAEGFKILSASFKGDEHSIKTNPALMHLFPSSQQLV</sequence>
<evidence type="ECO:0008006" key="3">
    <source>
        <dbReference type="Google" id="ProtNLM"/>
    </source>
</evidence>
<comment type="caution">
    <text evidence="1">The sequence shown here is derived from an EMBL/GenBank/DDBJ whole genome shotgun (WGS) entry which is preliminary data.</text>
</comment>
<protein>
    <recommendedName>
        <fullName evidence="3">Aminoglycoside phosphotransferase domain-containing protein</fullName>
    </recommendedName>
</protein>
<proteinExistence type="predicted"/>
<gene>
    <name evidence="1" type="ORF">RDB_LOCUS62669</name>
</gene>
<dbReference type="AlphaFoldDB" id="A0A8H2XLL5"/>
<name>A0A8H2XLL5_9AGAM</name>
<dbReference type="Gene3D" id="3.30.200.20">
    <property type="entry name" value="Phosphorylase Kinase, domain 1"/>
    <property type="match status" value="1"/>
</dbReference>
<dbReference type="SUPFAM" id="SSF56112">
    <property type="entry name" value="Protein kinase-like (PK-like)"/>
    <property type="match status" value="1"/>
</dbReference>
<dbReference type="InterPro" id="IPR011009">
    <property type="entry name" value="Kinase-like_dom_sf"/>
</dbReference>
<evidence type="ECO:0000313" key="1">
    <source>
        <dbReference type="EMBL" id="CAE6429709.1"/>
    </source>
</evidence>
<dbReference type="Gene3D" id="3.90.1200.10">
    <property type="match status" value="1"/>
</dbReference>